<dbReference type="Proteomes" id="UP001162501">
    <property type="component" value="Chromosome 8"/>
</dbReference>
<gene>
    <name evidence="1" type="ORF">MRATA1EN22A_LOCUS27498</name>
</gene>
<sequence length="143" mass="15688">MRSFHYSAGKWCLCVHLTVCVCEHVYTCACVYVCVHVCVRECAQASSLWFPGCLCVGVRGPMPPARLSGDRTAHLRAALPYGNKLHAPAYALGEKVWVCSWTSNPFVPQPPVRALSAQITEQERGPGPLPRAGGADSERHMFF</sequence>
<protein>
    <submittedName>
        <fullName evidence="1">Uncharacterized protein</fullName>
    </submittedName>
</protein>
<reference evidence="1" key="2">
    <citation type="submission" date="2025-03" db="EMBL/GenBank/DDBJ databases">
        <authorList>
            <consortium name="ELIXIR-Norway"/>
            <consortium name="Elixir Norway"/>
        </authorList>
    </citation>
    <scope>NUCLEOTIDE SEQUENCE</scope>
</reference>
<name>A0AC60A6I9_RANTA</name>
<organism evidence="1 2">
    <name type="scientific">Rangifer tarandus platyrhynchus</name>
    <name type="common">Svalbard reindeer</name>
    <dbReference type="NCBI Taxonomy" id="3082113"/>
    <lineage>
        <taxon>Eukaryota</taxon>
        <taxon>Metazoa</taxon>
        <taxon>Chordata</taxon>
        <taxon>Craniata</taxon>
        <taxon>Vertebrata</taxon>
        <taxon>Euteleostomi</taxon>
        <taxon>Mammalia</taxon>
        <taxon>Eutheria</taxon>
        <taxon>Laurasiatheria</taxon>
        <taxon>Artiodactyla</taxon>
        <taxon>Ruminantia</taxon>
        <taxon>Pecora</taxon>
        <taxon>Cervidae</taxon>
        <taxon>Odocoileinae</taxon>
        <taxon>Rangifer</taxon>
    </lineage>
</organism>
<dbReference type="EMBL" id="OX596092">
    <property type="protein sequence ID" value="CAN0563297.1"/>
    <property type="molecule type" value="Genomic_DNA"/>
</dbReference>
<evidence type="ECO:0000313" key="2">
    <source>
        <dbReference type="Proteomes" id="UP001162501"/>
    </source>
</evidence>
<accession>A0AC60A6I9</accession>
<evidence type="ECO:0000313" key="1">
    <source>
        <dbReference type="EMBL" id="CAN0563297.1"/>
    </source>
</evidence>
<reference evidence="1" key="1">
    <citation type="submission" date="2023-05" db="EMBL/GenBank/DDBJ databases">
        <authorList>
            <consortium name="ELIXIR-Norway"/>
        </authorList>
    </citation>
    <scope>NUCLEOTIDE SEQUENCE</scope>
</reference>
<proteinExistence type="predicted"/>